<dbReference type="SFLD" id="SFLDG01129">
    <property type="entry name" value="C1.5:_HAD__Beta-PGM__Phosphata"/>
    <property type="match status" value="1"/>
</dbReference>
<dbReference type="InterPro" id="IPR023198">
    <property type="entry name" value="PGP-like_dom2"/>
</dbReference>
<organism evidence="1 2">
    <name type="scientific">Corynebacterium maris DSM 45190</name>
    <dbReference type="NCBI Taxonomy" id="1224163"/>
    <lineage>
        <taxon>Bacteria</taxon>
        <taxon>Bacillati</taxon>
        <taxon>Actinomycetota</taxon>
        <taxon>Actinomycetes</taxon>
        <taxon>Mycobacteriales</taxon>
        <taxon>Corynebacteriaceae</taxon>
        <taxon>Corynebacterium</taxon>
    </lineage>
</organism>
<dbReference type="Proteomes" id="UP000015388">
    <property type="component" value="Chromosome"/>
</dbReference>
<evidence type="ECO:0000313" key="2">
    <source>
        <dbReference type="Proteomes" id="UP000015388"/>
    </source>
</evidence>
<dbReference type="PANTHER" id="PTHR43434:SF20">
    <property type="entry name" value="5'-NUCLEOTIDASE"/>
    <property type="match status" value="1"/>
</dbReference>
<dbReference type="KEGG" id="cmd:B841_09140"/>
<evidence type="ECO:0000313" key="1">
    <source>
        <dbReference type="EMBL" id="AGS35301.1"/>
    </source>
</evidence>
<dbReference type="SUPFAM" id="SSF56784">
    <property type="entry name" value="HAD-like"/>
    <property type="match status" value="1"/>
</dbReference>
<dbReference type="GO" id="GO:0004713">
    <property type="term" value="F:protein tyrosine kinase activity"/>
    <property type="evidence" value="ECO:0007669"/>
    <property type="project" value="TreeGrafter"/>
</dbReference>
<dbReference type="GO" id="GO:0005829">
    <property type="term" value="C:cytosol"/>
    <property type="evidence" value="ECO:0007669"/>
    <property type="project" value="TreeGrafter"/>
</dbReference>
<name>S5TK72_9CORY</name>
<dbReference type="Gene3D" id="3.40.50.1000">
    <property type="entry name" value="HAD superfamily/HAD-like"/>
    <property type="match status" value="1"/>
</dbReference>
<dbReference type="Gene3D" id="1.10.150.240">
    <property type="entry name" value="Putative phosphatase, domain 2"/>
    <property type="match status" value="1"/>
</dbReference>
<dbReference type="HOGENOM" id="CLU_045011_19_4_11"/>
<protein>
    <recommendedName>
        <fullName evidence="3">Phosphoglycolate phosphatase</fullName>
    </recommendedName>
</protein>
<sequence>MAMNFSVPAGRSIIFLDVDGTVIDSFPGIRAGFLHALDAVGVPRPSEDFTAKIPGPPMENTLGRLMDADLVPAAFDAYMAFTRGGGWSQAQPFEGMVDFIARLKDAGYFVATATSKGESFARGILEQIGVLGHIDFLGAAEEYGDRRSKSAVIQHVVDSVGIADRTSDTLMVGDRSHDIEGAAHFGIDTVAVTWGYGDEAEWAQAAYTATTVTELEAVIRDWSD</sequence>
<keyword evidence="2" id="KW-1185">Reference proteome</keyword>
<dbReference type="PANTHER" id="PTHR43434">
    <property type="entry name" value="PHOSPHOGLYCOLATE PHOSPHATASE"/>
    <property type="match status" value="1"/>
</dbReference>
<dbReference type="AlphaFoldDB" id="S5TK72"/>
<dbReference type="SFLD" id="SFLDS00003">
    <property type="entry name" value="Haloacid_Dehalogenase"/>
    <property type="match status" value="1"/>
</dbReference>
<dbReference type="Pfam" id="PF13419">
    <property type="entry name" value="HAD_2"/>
    <property type="match status" value="1"/>
</dbReference>
<dbReference type="EMBL" id="CP003924">
    <property type="protein sequence ID" value="AGS35301.1"/>
    <property type="molecule type" value="Genomic_DNA"/>
</dbReference>
<dbReference type="PATRIC" id="fig|1224163.3.peg.1838"/>
<dbReference type="eggNOG" id="COG0546">
    <property type="taxonomic scope" value="Bacteria"/>
</dbReference>
<dbReference type="InterPro" id="IPR023214">
    <property type="entry name" value="HAD_sf"/>
</dbReference>
<accession>S5TK72</accession>
<dbReference type="InterPro" id="IPR036412">
    <property type="entry name" value="HAD-like_sf"/>
</dbReference>
<reference evidence="1 2" key="1">
    <citation type="submission" date="2012-11" db="EMBL/GenBank/DDBJ databases">
        <title>The complete genome sequence of Corynebacterium maris Coryn-1 (=DSM 45190).</title>
        <authorList>
            <person name="Schaffert L."/>
            <person name="Albersmeier A."/>
            <person name="Kalinowski J."/>
            <person name="Ruckert C."/>
        </authorList>
    </citation>
    <scope>NUCLEOTIDE SEQUENCE [LARGE SCALE GENOMIC DNA]</scope>
    <source>
        <strain evidence="2">Coryn-1</strain>
    </source>
</reference>
<dbReference type="InterPro" id="IPR050155">
    <property type="entry name" value="HAD-like_hydrolase_sf"/>
</dbReference>
<dbReference type="STRING" id="1224163.B841_09140"/>
<dbReference type="InterPro" id="IPR041492">
    <property type="entry name" value="HAD_2"/>
</dbReference>
<proteinExistence type="predicted"/>
<evidence type="ECO:0008006" key="3">
    <source>
        <dbReference type="Google" id="ProtNLM"/>
    </source>
</evidence>
<gene>
    <name evidence="1" type="ORF">B841_09140</name>
</gene>